<sequence>MSEDKYLLAAIDSNSERALSSKYSGNMETNVFFQHAYNYHPGTYADTGISGNDERSSEYGLDMGDKSRFWINPDVIAIGCSFTQMGDLPYSFNWPKIIEYTQGLKVNNCGQSSSGVNFEIAYAMDVIRNYGLPKKIYALFPNLDRAVLPHKFNKLNNNIELANVDWDSRISGYVARTKHLASRLLFPDSYDEFYVSLHKKRIKQQPPETIIFQSFLFIDMLETMCAAAGVDFRFSTWNPRGIETFKRLKYDSYVHPRDCTELNTSKSPLAEEWEEEIANSKVFAIYNQDFSNAGLNRGVRPWEIFGVEDCPECEHEPQTELQKQFWLIASDGKHVGFHDQIHFAEHFLQKQISNEDLRKIPEVRFPS</sequence>
<dbReference type="EMBL" id="LR796639">
    <property type="protein sequence ID" value="CAB4155440.1"/>
    <property type="molecule type" value="Genomic_DNA"/>
</dbReference>
<reference evidence="1" key="1">
    <citation type="submission" date="2020-04" db="EMBL/GenBank/DDBJ databases">
        <authorList>
            <person name="Chiriac C."/>
            <person name="Salcher M."/>
            <person name="Ghai R."/>
            <person name="Kavagutti S V."/>
        </authorList>
    </citation>
    <scope>NUCLEOTIDE SEQUENCE</scope>
</reference>
<name>A0A6J5N756_9CAUD</name>
<proteinExistence type="predicted"/>
<protein>
    <submittedName>
        <fullName evidence="1">Uncharacterized protein</fullName>
    </submittedName>
</protein>
<gene>
    <name evidence="1" type="ORF">UFOVP658_9</name>
</gene>
<organism evidence="1">
    <name type="scientific">uncultured Caudovirales phage</name>
    <dbReference type="NCBI Taxonomy" id="2100421"/>
    <lineage>
        <taxon>Viruses</taxon>
        <taxon>Duplodnaviria</taxon>
        <taxon>Heunggongvirae</taxon>
        <taxon>Uroviricota</taxon>
        <taxon>Caudoviricetes</taxon>
        <taxon>Peduoviridae</taxon>
        <taxon>Maltschvirus</taxon>
        <taxon>Maltschvirus maltsch</taxon>
    </lineage>
</organism>
<accession>A0A6J5N756</accession>
<evidence type="ECO:0000313" key="1">
    <source>
        <dbReference type="EMBL" id="CAB4155440.1"/>
    </source>
</evidence>